<dbReference type="CDD" id="cd02042">
    <property type="entry name" value="ParAB_family"/>
    <property type="match status" value="1"/>
</dbReference>
<protein>
    <submittedName>
        <fullName evidence="2">Sporulation initiation inhibitor protein soj</fullName>
    </submittedName>
</protein>
<name>A0A0G1NYI8_9BACT</name>
<dbReference type="PIRSF" id="PIRSF009320">
    <property type="entry name" value="Nuc_binding_HP_1000"/>
    <property type="match status" value="1"/>
</dbReference>
<dbReference type="AlphaFoldDB" id="A0A0G1NYI8"/>
<accession>A0A0G1NYI8</accession>
<evidence type="ECO:0000313" key="3">
    <source>
        <dbReference type="Proteomes" id="UP000034175"/>
    </source>
</evidence>
<dbReference type="FunFam" id="3.40.50.300:FF:000285">
    <property type="entry name" value="Sporulation initiation inhibitor Soj"/>
    <property type="match status" value="1"/>
</dbReference>
<dbReference type="PATRIC" id="fig|1619042.3.peg.535"/>
<dbReference type="EMBL" id="LCMA01000020">
    <property type="protein sequence ID" value="KKU25749.1"/>
    <property type="molecule type" value="Genomic_DNA"/>
</dbReference>
<dbReference type="SUPFAM" id="SSF52540">
    <property type="entry name" value="P-loop containing nucleoside triphosphate hydrolases"/>
    <property type="match status" value="1"/>
</dbReference>
<dbReference type="InterPro" id="IPR050678">
    <property type="entry name" value="DNA_Partitioning_ATPase"/>
</dbReference>
<evidence type="ECO:0000313" key="2">
    <source>
        <dbReference type="EMBL" id="KKU25749.1"/>
    </source>
</evidence>
<evidence type="ECO:0000259" key="1">
    <source>
        <dbReference type="Pfam" id="PF13614"/>
    </source>
</evidence>
<reference evidence="2 3" key="1">
    <citation type="journal article" date="2015" name="Nature">
        <title>rRNA introns, odd ribosomes, and small enigmatic genomes across a large radiation of phyla.</title>
        <authorList>
            <person name="Brown C.T."/>
            <person name="Hug L.A."/>
            <person name="Thomas B.C."/>
            <person name="Sharon I."/>
            <person name="Castelle C.J."/>
            <person name="Singh A."/>
            <person name="Wilkins M.J."/>
            <person name="Williams K.H."/>
            <person name="Banfield J.F."/>
        </authorList>
    </citation>
    <scope>NUCLEOTIDE SEQUENCE [LARGE SCALE GENOMIC DNA]</scope>
</reference>
<dbReference type="PANTHER" id="PTHR13696">
    <property type="entry name" value="P-LOOP CONTAINING NUCLEOSIDE TRIPHOSPHATE HYDROLASE"/>
    <property type="match status" value="1"/>
</dbReference>
<comment type="caution">
    <text evidence="2">The sequence shown here is derived from an EMBL/GenBank/DDBJ whole genome shotgun (WGS) entry which is preliminary data.</text>
</comment>
<feature type="domain" description="AAA" evidence="1">
    <location>
        <begin position="3"/>
        <end position="178"/>
    </location>
</feature>
<sequence length="253" mass="27382">MGKVISVVNQKGGVGKTTTAINLGAALAEAGNFVLLIDLDPQANASSGIGIDHRALPHNLYHALAGQKRLTELVHNTAHEGLRVVPAGADLAGANIELVNEDNRESRLESVIHEVKPLYDYIIIDCPPSLGLLTINGLVAADTVLIPVQAEYFALEGLSQLLSTIELVKAHIKPNLEILGALLTMYDPRNRLSTDVLEELYKFFPNRIFKSVIPRTVRLAEAPSHGKSILHYDPSGKGARAYERLAHELLLGV</sequence>
<dbReference type="InterPro" id="IPR025669">
    <property type="entry name" value="AAA_dom"/>
</dbReference>
<dbReference type="Pfam" id="PF13614">
    <property type="entry name" value="AAA_31"/>
    <property type="match status" value="1"/>
</dbReference>
<proteinExistence type="predicted"/>
<dbReference type="InterPro" id="IPR027417">
    <property type="entry name" value="P-loop_NTPase"/>
</dbReference>
<organism evidence="2 3">
    <name type="scientific">Candidatus Magasanikbacteria bacterium GW2011_GWA2_46_17</name>
    <dbReference type="NCBI Taxonomy" id="1619042"/>
    <lineage>
        <taxon>Bacteria</taxon>
        <taxon>Candidatus Magasanikiibacteriota</taxon>
    </lineage>
</organism>
<dbReference type="Gene3D" id="3.40.50.300">
    <property type="entry name" value="P-loop containing nucleotide triphosphate hydrolases"/>
    <property type="match status" value="1"/>
</dbReference>
<dbReference type="Proteomes" id="UP000034175">
    <property type="component" value="Unassembled WGS sequence"/>
</dbReference>
<gene>
    <name evidence="2" type="ORF">UX39_C0020G0002</name>
</gene>
<dbReference type="PANTHER" id="PTHR13696:SF52">
    <property type="entry name" value="PARA FAMILY PROTEIN CT_582"/>
    <property type="match status" value="1"/>
</dbReference>